<dbReference type="OrthoDB" id="3725455at2"/>
<feature type="compositionally biased region" description="Polar residues" evidence="1">
    <location>
        <begin position="322"/>
        <end position="331"/>
    </location>
</feature>
<organism evidence="4 5">
    <name type="scientific">Arcanobacterium bovis</name>
    <dbReference type="NCBI Taxonomy" id="2529275"/>
    <lineage>
        <taxon>Bacteria</taxon>
        <taxon>Bacillati</taxon>
        <taxon>Actinomycetota</taxon>
        <taxon>Actinomycetes</taxon>
        <taxon>Actinomycetales</taxon>
        <taxon>Actinomycetaceae</taxon>
        <taxon>Arcanobacterium</taxon>
    </lineage>
</organism>
<evidence type="ECO:0000313" key="4">
    <source>
        <dbReference type="EMBL" id="TBW22987.1"/>
    </source>
</evidence>
<keyword evidence="2" id="KW-0472">Membrane</keyword>
<keyword evidence="2" id="KW-0812">Transmembrane</keyword>
<feature type="domain" description="LssY-like C-terminal" evidence="3">
    <location>
        <begin position="95"/>
        <end position="285"/>
    </location>
</feature>
<feature type="transmembrane region" description="Helical" evidence="2">
    <location>
        <begin position="391"/>
        <end position="409"/>
    </location>
</feature>
<proteinExistence type="predicted"/>
<keyword evidence="5" id="KW-1185">Reference proteome</keyword>
<reference evidence="4 5" key="1">
    <citation type="submission" date="2019-02" db="EMBL/GenBank/DDBJ databases">
        <title>Arcanobacterium bovis sp. nov., isolated from the milk of a cow with mastitis.</title>
        <authorList>
            <person name="Sammra O."/>
            <person name="Foster G."/>
            <person name="Hassan A."/>
            <person name="Alssahen M."/>
            <person name="Laemmler C."/>
            <person name="Borowiak M."/>
            <person name="Malorny B."/>
            <person name="Abdulmawjood A."/>
        </authorList>
    </citation>
    <scope>NUCLEOTIDE SEQUENCE [LARGE SCALE GENOMIC DNA]</scope>
    <source>
        <strain evidence="4 5">C605018/01/1</strain>
    </source>
</reference>
<sequence length="451" mass="50167">MEILPQPASTRWEVPESEPQYVHRLQNAKTRKWQIYDVVASFFAAVALFLVLWFSLLLLDKGVPGEPFWLLNLLVFWAVIAYLAFPRLHQIVSTIYVPNYFIGRTRTSDGILGDPVNLAFNGDEVQIHTVLQQAGWVEADPLTARSAWKIVVASVLRKSYTSAPVSHLYLFGRQEDFAYEREVQGNPARRHHVRFWKTPDGWTLPGGIAVDWVAAATYDRSVGLSLFTGQITHKIDAHIDAERDYLIATIRYGAPGVDVNVIARYFNAYHSRNGGGDTIKTDGDLPILSVQSVHCPANSTGNSREALSATQEVCTEPKPQQEAASASSPKQLTDVKELPPALVWFAMLLAVMNGLSSLALTDVPVVEIAISTTFNLSMLALIVLRQRWAWVTMLVLQSLAAILLLVLALSEESGHLMRSSFPVLLVFALSATSVRLWVSKGRKERYISSLR</sequence>
<evidence type="ECO:0000256" key="2">
    <source>
        <dbReference type="SAM" id="Phobius"/>
    </source>
</evidence>
<feature type="transmembrane region" description="Helical" evidence="2">
    <location>
        <begin position="341"/>
        <end position="359"/>
    </location>
</feature>
<evidence type="ECO:0000259" key="3">
    <source>
        <dbReference type="Pfam" id="PF14067"/>
    </source>
</evidence>
<feature type="transmembrane region" description="Helical" evidence="2">
    <location>
        <begin position="68"/>
        <end position="85"/>
    </location>
</feature>
<feature type="region of interest" description="Disordered" evidence="1">
    <location>
        <begin position="306"/>
        <end position="332"/>
    </location>
</feature>
<feature type="transmembrane region" description="Helical" evidence="2">
    <location>
        <begin position="365"/>
        <end position="384"/>
    </location>
</feature>
<dbReference type="InterPro" id="IPR025902">
    <property type="entry name" value="LssY-like-C_dom"/>
</dbReference>
<accession>A0A4Q9V318</accession>
<evidence type="ECO:0000256" key="1">
    <source>
        <dbReference type="SAM" id="MobiDB-lite"/>
    </source>
</evidence>
<gene>
    <name evidence="4" type="ORF">EZJ44_03615</name>
</gene>
<keyword evidence="2" id="KW-1133">Transmembrane helix</keyword>
<dbReference type="AlphaFoldDB" id="A0A4Q9V318"/>
<protein>
    <recommendedName>
        <fullName evidence="3">LssY-like C-terminal domain-containing protein</fullName>
    </recommendedName>
</protein>
<name>A0A4Q9V318_9ACTO</name>
<dbReference type="RefSeq" id="WP_131280190.1">
    <property type="nucleotide sequence ID" value="NZ_JBHSLR010000009.1"/>
</dbReference>
<evidence type="ECO:0000313" key="5">
    <source>
        <dbReference type="Proteomes" id="UP000293036"/>
    </source>
</evidence>
<feature type="transmembrane region" description="Helical" evidence="2">
    <location>
        <begin position="35"/>
        <end position="56"/>
    </location>
</feature>
<dbReference type="Proteomes" id="UP000293036">
    <property type="component" value="Unassembled WGS sequence"/>
</dbReference>
<feature type="transmembrane region" description="Helical" evidence="2">
    <location>
        <begin position="421"/>
        <end position="438"/>
    </location>
</feature>
<dbReference type="Pfam" id="PF14067">
    <property type="entry name" value="LssY_C"/>
    <property type="match status" value="1"/>
</dbReference>
<dbReference type="EMBL" id="SJDT01000002">
    <property type="protein sequence ID" value="TBW22987.1"/>
    <property type="molecule type" value="Genomic_DNA"/>
</dbReference>
<comment type="caution">
    <text evidence="4">The sequence shown here is derived from an EMBL/GenBank/DDBJ whole genome shotgun (WGS) entry which is preliminary data.</text>
</comment>